<keyword evidence="2" id="KW-1277">Toxin-antitoxin system</keyword>
<evidence type="ECO:0000313" key="3">
    <source>
        <dbReference type="EMBL" id="KMO33610.1"/>
    </source>
</evidence>
<dbReference type="EMBL" id="LABZ01000196">
    <property type="protein sequence ID" value="KMO33610.1"/>
    <property type="molecule type" value="Genomic_DNA"/>
</dbReference>
<dbReference type="AlphaFoldDB" id="A0A0J6SEH1"/>
<dbReference type="Gene3D" id="6.10.10.120">
    <property type="entry name" value="Antitoxin ParD1-like"/>
    <property type="match status" value="1"/>
</dbReference>
<evidence type="ECO:0000256" key="2">
    <source>
        <dbReference type="ARBA" id="ARBA00022649"/>
    </source>
</evidence>
<dbReference type="SUPFAM" id="SSF47598">
    <property type="entry name" value="Ribbon-helix-helix"/>
    <property type="match status" value="1"/>
</dbReference>
<dbReference type="InterPro" id="IPR022789">
    <property type="entry name" value="ParD"/>
</dbReference>
<dbReference type="PATRIC" id="fig|1187852.3.peg.2662"/>
<reference evidence="3 4" key="1">
    <citation type="submission" date="2015-03" db="EMBL/GenBank/DDBJ databases">
        <title>Genome sequencing of Methylobacterium tarhaniae DSM 25844.</title>
        <authorList>
            <person name="Chaudhry V."/>
            <person name="Patil P.B."/>
        </authorList>
    </citation>
    <scope>NUCLEOTIDE SEQUENCE [LARGE SCALE GENOMIC DNA]</scope>
    <source>
        <strain evidence="3 4">DSM 25844</strain>
    </source>
</reference>
<dbReference type="InterPro" id="IPR010985">
    <property type="entry name" value="Ribbon_hlx_hlx"/>
</dbReference>
<comment type="similarity">
    <text evidence="1">Belongs to the ParD antitoxin family.</text>
</comment>
<evidence type="ECO:0000313" key="4">
    <source>
        <dbReference type="Proteomes" id="UP000036449"/>
    </source>
</evidence>
<dbReference type="InterPro" id="IPR038296">
    <property type="entry name" value="ParD_sf"/>
</dbReference>
<keyword evidence="4" id="KW-1185">Reference proteome</keyword>
<comment type="caution">
    <text evidence="3">The sequence shown here is derived from an EMBL/GenBank/DDBJ whole genome shotgun (WGS) entry which is preliminary data.</text>
</comment>
<dbReference type="OrthoDB" id="9815501at2"/>
<dbReference type="NCBIfam" id="TIGR02606">
    <property type="entry name" value="antidote_CC2985"/>
    <property type="match status" value="1"/>
</dbReference>
<accession>A0A0J6SEH1</accession>
<gene>
    <name evidence="3" type="ORF">VQ03_24835</name>
</gene>
<dbReference type="RefSeq" id="WP_048453574.1">
    <property type="nucleotide sequence ID" value="NZ_LABZ01000196.1"/>
</dbReference>
<evidence type="ECO:0008006" key="5">
    <source>
        <dbReference type="Google" id="ProtNLM"/>
    </source>
</evidence>
<dbReference type="PANTHER" id="PTHR36582:SF2">
    <property type="entry name" value="ANTITOXIN PARD"/>
    <property type="match status" value="1"/>
</dbReference>
<dbReference type="Pfam" id="PF03693">
    <property type="entry name" value="ParD_antitoxin"/>
    <property type="match status" value="1"/>
</dbReference>
<sequence length="82" mass="8992">MSKSVSLDSPSASLLDALVGTGRYGSESEVVEEALRLLSSREAQIARVRQAWREGVEGGNYQPAEIVFAELEERYRTTDSDA</sequence>
<name>A0A0J6SEH1_9HYPH</name>
<evidence type="ECO:0000256" key="1">
    <source>
        <dbReference type="ARBA" id="ARBA00008580"/>
    </source>
</evidence>
<protein>
    <recommendedName>
        <fullName evidence="5">Addiction module antitoxin</fullName>
    </recommendedName>
</protein>
<proteinExistence type="inferred from homology"/>
<dbReference type="PANTHER" id="PTHR36582">
    <property type="entry name" value="ANTITOXIN PARD"/>
    <property type="match status" value="1"/>
</dbReference>
<dbReference type="Proteomes" id="UP000036449">
    <property type="component" value="Unassembled WGS sequence"/>
</dbReference>
<dbReference type="GO" id="GO:0006355">
    <property type="term" value="P:regulation of DNA-templated transcription"/>
    <property type="evidence" value="ECO:0007669"/>
    <property type="project" value="InterPro"/>
</dbReference>
<organism evidence="3 4">
    <name type="scientific">Methylobacterium tarhaniae</name>
    <dbReference type="NCBI Taxonomy" id="1187852"/>
    <lineage>
        <taxon>Bacteria</taxon>
        <taxon>Pseudomonadati</taxon>
        <taxon>Pseudomonadota</taxon>
        <taxon>Alphaproteobacteria</taxon>
        <taxon>Hyphomicrobiales</taxon>
        <taxon>Methylobacteriaceae</taxon>
        <taxon>Methylobacterium</taxon>
    </lineage>
</organism>